<accession>A0A7I8ISV4</accession>
<organism evidence="6">
    <name type="scientific">Spirodela intermedia</name>
    <name type="common">Intermediate duckweed</name>
    <dbReference type="NCBI Taxonomy" id="51605"/>
    <lineage>
        <taxon>Eukaryota</taxon>
        <taxon>Viridiplantae</taxon>
        <taxon>Streptophyta</taxon>
        <taxon>Embryophyta</taxon>
        <taxon>Tracheophyta</taxon>
        <taxon>Spermatophyta</taxon>
        <taxon>Magnoliopsida</taxon>
        <taxon>Liliopsida</taxon>
        <taxon>Araceae</taxon>
        <taxon>Lemnoideae</taxon>
        <taxon>Spirodela</taxon>
    </lineage>
</organism>
<evidence type="ECO:0000313" key="7">
    <source>
        <dbReference type="Proteomes" id="UP001189122"/>
    </source>
</evidence>
<dbReference type="InterPro" id="IPR050478">
    <property type="entry name" value="Ethylene_sulfur-biosynth"/>
</dbReference>
<reference evidence="6 7" key="1">
    <citation type="submission" date="2019-12" db="EMBL/GenBank/DDBJ databases">
        <authorList>
            <person name="Scholz U."/>
            <person name="Mascher M."/>
            <person name="Fiebig A."/>
        </authorList>
    </citation>
    <scope>NUCLEOTIDE SEQUENCE</scope>
</reference>
<evidence type="ECO:0000259" key="5">
    <source>
        <dbReference type="Pfam" id="PF04864"/>
    </source>
</evidence>
<dbReference type="GO" id="GO:0006520">
    <property type="term" value="P:amino acid metabolic process"/>
    <property type="evidence" value="ECO:0007669"/>
    <property type="project" value="TreeGrafter"/>
</dbReference>
<evidence type="ECO:0000256" key="3">
    <source>
        <dbReference type="ARBA" id="ARBA00022898"/>
    </source>
</evidence>
<name>A0A7I8ISV4_SPIIN</name>
<comment type="similarity">
    <text evidence="2">Belongs to the alliinase family.</text>
</comment>
<evidence type="ECO:0000256" key="1">
    <source>
        <dbReference type="ARBA" id="ARBA00001933"/>
    </source>
</evidence>
<feature type="domain" description="Alliinase EGF-like" evidence="4">
    <location>
        <begin position="34"/>
        <end position="83"/>
    </location>
</feature>
<dbReference type="PANTHER" id="PTHR43795">
    <property type="entry name" value="BIFUNCTIONAL ASPARTATE AMINOTRANSFERASE AND GLUTAMATE/ASPARTATE-PREPHENATE AMINOTRANSFERASE-RELATED"/>
    <property type="match status" value="1"/>
</dbReference>
<proteinExistence type="inferred from homology"/>
<dbReference type="GO" id="GO:0016846">
    <property type="term" value="F:carbon-sulfur lyase activity"/>
    <property type="evidence" value="ECO:0007669"/>
    <property type="project" value="InterPro"/>
</dbReference>
<dbReference type="InterPro" id="IPR015421">
    <property type="entry name" value="PyrdxlP-dep_Trfase_major"/>
</dbReference>
<dbReference type="Gene3D" id="3.90.1150.10">
    <property type="entry name" value="Aspartate Aminotransferase, domain 1"/>
    <property type="match status" value="1"/>
</dbReference>
<dbReference type="InterPro" id="IPR037029">
    <property type="entry name" value="Alliinase_N_sf"/>
</dbReference>
<comment type="cofactor">
    <cofactor evidence="1">
        <name>pyridoxal 5'-phosphate</name>
        <dbReference type="ChEBI" id="CHEBI:597326"/>
    </cofactor>
</comment>
<keyword evidence="3" id="KW-0663">Pyridoxal phosphate</keyword>
<dbReference type="Gene3D" id="3.40.640.10">
    <property type="entry name" value="Type I PLP-dependent aspartate aminotransferase-like (Major domain)"/>
    <property type="match status" value="1"/>
</dbReference>
<dbReference type="Pfam" id="PF04864">
    <property type="entry name" value="Alliinase_C"/>
    <property type="match status" value="2"/>
</dbReference>
<dbReference type="EMBL" id="CACRZD030000006">
    <property type="protein sequence ID" value="CAA6660860.1"/>
    <property type="molecule type" value="Genomic_DNA"/>
</dbReference>
<dbReference type="AlphaFoldDB" id="A0A7I8ISV4"/>
<protein>
    <submittedName>
        <fullName evidence="6">Uncharacterized protein</fullName>
    </submittedName>
</protein>
<evidence type="ECO:0000259" key="4">
    <source>
        <dbReference type="Pfam" id="PF04863"/>
    </source>
</evidence>
<dbReference type="InterPro" id="IPR006947">
    <property type="entry name" value="EGF_alliinase"/>
</dbReference>
<dbReference type="InterPro" id="IPR015422">
    <property type="entry name" value="PyrdxlP-dep_Trfase_small"/>
</dbReference>
<evidence type="ECO:0000256" key="2">
    <source>
        <dbReference type="ARBA" id="ARBA00006312"/>
    </source>
</evidence>
<feature type="domain" description="Alliinase C-terminal" evidence="5">
    <location>
        <begin position="95"/>
        <end position="348"/>
    </location>
</feature>
<dbReference type="InterPro" id="IPR015424">
    <property type="entry name" value="PyrdxlP-dep_Trfase"/>
</dbReference>
<dbReference type="EMBL" id="LR743593">
    <property type="protein sequence ID" value="CAA2621149.1"/>
    <property type="molecule type" value="Genomic_DNA"/>
</dbReference>
<dbReference type="Gene3D" id="2.10.25.30">
    <property type="entry name" value="EGF-like, alliinase"/>
    <property type="match status" value="1"/>
</dbReference>
<dbReference type="SUPFAM" id="SSF53383">
    <property type="entry name" value="PLP-dependent transferases"/>
    <property type="match status" value="1"/>
</dbReference>
<evidence type="ECO:0000313" key="6">
    <source>
        <dbReference type="EMBL" id="CAA2621149.1"/>
    </source>
</evidence>
<dbReference type="Pfam" id="PF04863">
    <property type="entry name" value="EGF_alliinase"/>
    <property type="match status" value="1"/>
</dbReference>
<feature type="domain" description="Alliinase C-terminal" evidence="5">
    <location>
        <begin position="370"/>
        <end position="431"/>
    </location>
</feature>
<keyword evidence="7" id="KW-1185">Reference proteome</keyword>
<dbReference type="PANTHER" id="PTHR43795:SF20">
    <property type="entry name" value="TRYPTOPHAN AMINOTRANSFERASE-RELATED PROTEIN 3"/>
    <property type="match status" value="1"/>
</dbReference>
<dbReference type="InterPro" id="IPR006948">
    <property type="entry name" value="Alliinase_C"/>
</dbReference>
<sequence length="434" mass="48120">MDRPWGLVFIWVLSPLWISLFSGSHLVLGKAELTWTRRAAAEAEAVAAISCSGHGMAFVDGVRENGRPVCECNNCYSGPDCSSSGLIVLLTLLGFGDPLFLQPYWRRHAEGSAVVISGWHRMSYDADGRPYMTLELERHIRLLHKLVGNAAAEGKQIVFGAGSTQLLNAALHALAPDNSSSPSSVVATVPYYPAYQTQTEYWRSKVFEWKGATAEWLNSTEASTKDFIEFVTSPNNPDGRWQAPALAGSSVIHDRAYYWPHYSAIKSPADDDLMLFTLSKITGHAGSRFGWALIKDVKVYNKILQYIDTDTLGISRETQLRALKVLKQTISQIKKREDMFRFGYSQMRIGGLNSTPSSPLPTAFPCRSSPQTYAWVKCERKADEDCSSAIRAGGIIPRAGTLYGADSRYVRLSLIRSQDDFDQLLTRMKALTAQ</sequence>
<gene>
    <name evidence="6" type="ORF">SI7747_06007263</name>
</gene>
<dbReference type="Proteomes" id="UP001189122">
    <property type="component" value="Unassembled WGS sequence"/>
</dbReference>
<dbReference type="GO" id="GO:0008483">
    <property type="term" value="F:transaminase activity"/>
    <property type="evidence" value="ECO:0007669"/>
    <property type="project" value="TreeGrafter"/>
</dbReference>